<accession>A0ACC1AEM5</accession>
<dbReference type="Proteomes" id="UP001164250">
    <property type="component" value="Chromosome 11"/>
</dbReference>
<protein>
    <submittedName>
        <fullName evidence="1">Uncharacterized protein</fullName>
    </submittedName>
</protein>
<dbReference type="EMBL" id="CM047907">
    <property type="protein sequence ID" value="KAJ0084803.1"/>
    <property type="molecule type" value="Genomic_DNA"/>
</dbReference>
<organism evidence="1 2">
    <name type="scientific">Pistacia atlantica</name>
    <dbReference type="NCBI Taxonomy" id="434234"/>
    <lineage>
        <taxon>Eukaryota</taxon>
        <taxon>Viridiplantae</taxon>
        <taxon>Streptophyta</taxon>
        <taxon>Embryophyta</taxon>
        <taxon>Tracheophyta</taxon>
        <taxon>Spermatophyta</taxon>
        <taxon>Magnoliopsida</taxon>
        <taxon>eudicotyledons</taxon>
        <taxon>Gunneridae</taxon>
        <taxon>Pentapetalae</taxon>
        <taxon>rosids</taxon>
        <taxon>malvids</taxon>
        <taxon>Sapindales</taxon>
        <taxon>Anacardiaceae</taxon>
        <taxon>Pistacia</taxon>
    </lineage>
</organism>
<name>A0ACC1AEM5_9ROSI</name>
<evidence type="ECO:0000313" key="1">
    <source>
        <dbReference type="EMBL" id="KAJ0084803.1"/>
    </source>
</evidence>
<comment type="caution">
    <text evidence="1">The sequence shown here is derived from an EMBL/GenBank/DDBJ whole genome shotgun (WGS) entry which is preliminary data.</text>
</comment>
<gene>
    <name evidence="1" type="ORF">Patl1_29866</name>
</gene>
<sequence length="250" mass="29304">MVLYGVTRLEDRLLYAKRDRLYVPSKGGVRRALLKEVHDSPWAGHLEVFSRLVILKKRMVSVGQQPLTPIEIARQPTKGKFPTTDKVARDRQEIIDQAQDSLRKASKRMKKYDDAKRRPLEFDVGDQVLFKLTPQIWKKINSKRVHRALVPKYDGPFEVVSRVGAVAYKLKLPEWIKVHPTFHVSFLKPFHVDKDDSSRTQAKRAPPMIRKQFDDEIEKILDHSRMGQRKKNRRIEYLVKWKRGKDSEVS</sequence>
<keyword evidence="2" id="KW-1185">Reference proteome</keyword>
<reference evidence="2" key="1">
    <citation type="journal article" date="2023" name="G3 (Bethesda)">
        <title>Genome assembly and association tests identify interacting loci associated with vigor, precocity, and sex in interspecific pistachio rootstocks.</title>
        <authorList>
            <person name="Palmer W."/>
            <person name="Jacygrad E."/>
            <person name="Sagayaradj S."/>
            <person name="Cavanaugh K."/>
            <person name="Han R."/>
            <person name="Bertier L."/>
            <person name="Beede B."/>
            <person name="Kafkas S."/>
            <person name="Golino D."/>
            <person name="Preece J."/>
            <person name="Michelmore R."/>
        </authorList>
    </citation>
    <scope>NUCLEOTIDE SEQUENCE [LARGE SCALE GENOMIC DNA]</scope>
</reference>
<proteinExistence type="predicted"/>
<evidence type="ECO:0000313" key="2">
    <source>
        <dbReference type="Proteomes" id="UP001164250"/>
    </source>
</evidence>